<feature type="region of interest" description="Disordered" evidence="1">
    <location>
        <begin position="1"/>
        <end position="117"/>
    </location>
</feature>
<protein>
    <submittedName>
        <fullName evidence="2">Uncharacterized protein</fullName>
    </submittedName>
</protein>
<accession>A0A8H7E3Q2</accession>
<evidence type="ECO:0000313" key="2">
    <source>
        <dbReference type="EMBL" id="KAF7507535.1"/>
    </source>
</evidence>
<reference evidence="2" key="1">
    <citation type="submission" date="2020-02" db="EMBL/GenBank/DDBJ databases">
        <authorList>
            <person name="Palmer J.M."/>
        </authorList>
    </citation>
    <scope>NUCLEOTIDE SEQUENCE</scope>
    <source>
        <strain evidence="2">EPUS1.4</strain>
        <tissue evidence="2">Thallus</tissue>
    </source>
</reference>
<evidence type="ECO:0000313" key="3">
    <source>
        <dbReference type="Proteomes" id="UP000606974"/>
    </source>
</evidence>
<feature type="compositionally biased region" description="Basic and acidic residues" evidence="1">
    <location>
        <begin position="151"/>
        <end position="162"/>
    </location>
</feature>
<gene>
    <name evidence="2" type="ORF">GJ744_010326</name>
</gene>
<feature type="compositionally biased region" description="Polar residues" evidence="1">
    <location>
        <begin position="15"/>
        <end position="40"/>
    </location>
</feature>
<evidence type="ECO:0000256" key="1">
    <source>
        <dbReference type="SAM" id="MobiDB-lite"/>
    </source>
</evidence>
<dbReference type="Proteomes" id="UP000606974">
    <property type="component" value="Unassembled WGS sequence"/>
</dbReference>
<keyword evidence="3" id="KW-1185">Reference proteome</keyword>
<comment type="caution">
    <text evidence="2">The sequence shown here is derived from an EMBL/GenBank/DDBJ whole genome shotgun (WGS) entry which is preliminary data.</text>
</comment>
<feature type="compositionally biased region" description="Basic residues" evidence="1">
    <location>
        <begin position="168"/>
        <end position="182"/>
    </location>
</feature>
<feature type="region of interest" description="Disordered" evidence="1">
    <location>
        <begin position="145"/>
        <end position="197"/>
    </location>
</feature>
<dbReference type="AlphaFoldDB" id="A0A8H7E3Q2"/>
<dbReference type="EMBL" id="JAACFV010000067">
    <property type="protein sequence ID" value="KAF7507535.1"/>
    <property type="molecule type" value="Genomic_DNA"/>
</dbReference>
<proteinExistence type="predicted"/>
<name>A0A8H7E3Q2_9EURO</name>
<feature type="compositionally biased region" description="Basic and acidic residues" evidence="1">
    <location>
        <begin position="99"/>
        <end position="117"/>
    </location>
</feature>
<organism evidence="2 3">
    <name type="scientific">Endocarpon pusillum</name>
    <dbReference type="NCBI Taxonomy" id="364733"/>
    <lineage>
        <taxon>Eukaryota</taxon>
        <taxon>Fungi</taxon>
        <taxon>Dikarya</taxon>
        <taxon>Ascomycota</taxon>
        <taxon>Pezizomycotina</taxon>
        <taxon>Eurotiomycetes</taxon>
        <taxon>Chaetothyriomycetidae</taxon>
        <taxon>Verrucariales</taxon>
        <taxon>Verrucariaceae</taxon>
        <taxon>Endocarpon</taxon>
    </lineage>
</organism>
<sequence length="197" mass="21867">MIAPHLQHNLAKAPPNSNLEHQAHSNPSTQAQANPTQPSLRTRPRPHNRLPPHDAQLPPPPQPQPLHADPKRAADAPPAHQGARTLRARRAHRCQIDPAHLDRVRGASGRPERLLEPEPRRTLLGVADAAAAVEPPDHLRPALVEPAVHAADADHDHRHADGAAELAHRRRRPLPRPPRHPLRPLYQPPPQQQQQQQ</sequence>